<dbReference type="Proteomes" id="UP000036958">
    <property type="component" value="Unassembled WGS sequence"/>
</dbReference>
<protein>
    <submittedName>
        <fullName evidence="2">Uncharacterized protein</fullName>
    </submittedName>
</protein>
<keyword evidence="1" id="KW-1133">Transmembrane helix</keyword>
<comment type="caution">
    <text evidence="2">The sequence shown here is derived from an EMBL/GenBank/DDBJ whole genome shotgun (WGS) entry which is preliminary data.</text>
</comment>
<proteinExistence type="predicted"/>
<name>A0A0L8VB60_9BACT</name>
<organism evidence="2 3">
    <name type="scientific">Sunxiuqinia dokdonensis</name>
    <dbReference type="NCBI Taxonomy" id="1409788"/>
    <lineage>
        <taxon>Bacteria</taxon>
        <taxon>Pseudomonadati</taxon>
        <taxon>Bacteroidota</taxon>
        <taxon>Bacteroidia</taxon>
        <taxon>Marinilabiliales</taxon>
        <taxon>Prolixibacteraceae</taxon>
        <taxon>Sunxiuqinia</taxon>
    </lineage>
</organism>
<feature type="transmembrane region" description="Helical" evidence="1">
    <location>
        <begin position="17"/>
        <end position="34"/>
    </location>
</feature>
<evidence type="ECO:0000313" key="3">
    <source>
        <dbReference type="Proteomes" id="UP000036958"/>
    </source>
</evidence>
<dbReference type="EMBL" id="LGIA01000082">
    <property type="protein sequence ID" value="KOH45669.1"/>
    <property type="molecule type" value="Genomic_DNA"/>
</dbReference>
<keyword evidence="1" id="KW-0812">Transmembrane</keyword>
<feature type="transmembrane region" description="Helical" evidence="1">
    <location>
        <begin position="40"/>
        <end position="59"/>
    </location>
</feature>
<evidence type="ECO:0000256" key="1">
    <source>
        <dbReference type="SAM" id="Phobius"/>
    </source>
</evidence>
<sequence>MGIFLTIENLLPKIRQLETYTFIIISLAYISFYIHRNTFGFTIISIKRILIIMVFFILCEKIIKIPYKKQQTQ</sequence>
<reference evidence="3" key="1">
    <citation type="submission" date="2015-07" db="EMBL/GenBank/DDBJ databases">
        <title>Genome sequencing of Sunxiuqinia dokdonensis strain SK.</title>
        <authorList>
            <person name="Ahn S."/>
            <person name="Kim B.-C."/>
        </authorList>
    </citation>
    <scope>NUCLEOTIDE SEQUENCE [LARGE SCALE GENOMIC DNA]</scope>
    <source>
        <strain evidence="3">SK</strain>
    </source>
</reference>
<dbReference type="PATRIC" id="fig|1409788.3.peg.1563"/>
<accession>A0A0L8VB60</accession>
<dbReference type="AlphaFoldDB" id="A0A0L8VB60"/>
<dbReference type="STRING" id="1409788.NC99_15280"/>
<keyword evidence="1" id="KW-0472">Membrane</keyword>
<evidence type="ECO:0000313" key="2">
    <source>
        <dbReference type="EMBL" id="KOH45669.1"/>
    </source>
</evidence>
<gene>
    <name evidence="2" type="ORF">NC99_15280</name>
</gene>
<keyword evidence="3" id="KW-1185">Reference proteome</keyword>